<dbReference type="Gene3D" id="2.60.40.1120">
    <property type="entry name" value="Carboxypeptidase-like, regulatory domain"/>
    <property type="match status" value="1"/>
</dbReference>
<dbReference type="RefSeq" id="WP_026991881.1">
    <property type="nucleotide sequence ID" value="NZ_JRLY01000004.1"/>
</dbReference>
<dbReference type="AlphaFoldDB" id="A0A0A2MPN1"/>
<dbReference type="STRING" id="1121898.GCA_000422725_00425"/>
<dbReference type="EMBL" id="JRLY01000004">
    <property type="protein sequence ID" value="KGO93541.1"/>
    <property type="molecule type" value="Genomic_DNA"/>
</dbReference>
<keyword evidence="2" id="KW-1185">Reference proteome</keyword>
<proteinExistence type="predicted"/>
<name>A0A0A2MPN1_9FLAO</name>
<accession>A0A0A2MPN1</accession>
<dbReference type="Pfam" id="PF13715">
    <property type="entry name" value="CarbopepD_reg_2"/>
    <property type="match status" value="1"/>
</dbReference>
<evidence type="ECO:0000313" key="1">
    <source>
        <dbReference type="EMBL" id="KGO93541.1"/>
    </source>
</evidence>
<evidence type="ECO:0000313" key="2">
    <source>
        <dbReference type="Proteomes" id="UP000030111"/>
    </source>
</evidence>
<dbReference type="Proteomes" id="UP000030111">
    <property type="component" value="Unassembled WGS sequence"/>
</dbReference>
<evidence type="ECO:0008006" key="3">
    <source>
        <dbReference type="Google" id="ProtNLM"/>
    </source>
</evidence>
<gene>
    <name evidence="1" type="ORF">Q766_06110</name>
</gene>
<dbReference type="OrthoDB" id="7432683at2"/>
<organism evidence="1 2">
    <name type="scientific">Flavobacterium subsaxonicum WB 4.1-42 = DSM 21790</name>
    <dbReference type="NCBI Taxonomy" id="1121898"/>
    <lineage>
        <taxon>Bacteria</taxon>
        <taxon>Pseudomonadati</taxon>
        <taxon>Bacteroidota</taxon>
        <taxon>Flavobacteriia</taxon>
        <taxon>Flavobacteriales</taxon>
        <taxon>Flavobacteriaceae</taxon>
        <taxon>Flavobacterium</taxon>
    </lineage>
</organism>
<sequence>MHKKINISIPTPCHENWETMSPTDKGRFCASCQKNVVDLTKASDRQVAAAFRESDNLCGRFLKSQLERDLIIPKEKNKLWLAASAAVVTLLTIGNNQMFAQSPVNTEQTEGKTDEIDASTSQTRTIKGTVLDETNMPLPGVKVKIKNSNTLGAQTDFDGHFTIQASAGDILIFSYIGLCTKEKTVTADNSYNITLDESGYEGQMDLIAVGGAFARPSFFGRIFRSIGNIFR</sequence>
<dbReference type="InterPro" id="IPR008969">
    <property type="entry name" value="CarboxyPept-like_regulatory"/>
</dbReference>
<dbReference type="SUPFAM" id="SSF49464">
    <property type="entry name" value="Carboxypeptidase regulatory domain-like"/>
    <property type="match status" value="1"/>
</dbReference>
<reference evidence="1 2" key="1">
    <citation type="submission" date="2013-09" db="EMBL/GenBank/DDBJ databases">
        <authorList>
            <person name="Zeng Z."/>
            <person name="Chen C."/>
        </authorList>
    </citation>
    <scope>NUCLEOTIDE SEQUENCE [LARGE SCALE GENOMIC DNA]</scope>
    <source>
        <strain evidence="1 2">WB 4.1-42</strain>
    </source>
</reference>
<dbReference type="eggNOG" id="COG4771">
    <property type="taxonomic scope" value="Bacteria"/>
</dbReference>
<protein>
    <recommendedName>
        <fullName evidence="3">TonB-dependent receptor plug domain-containing protein</fullName>
    </recommendedName>
</protein>
<comment type="caution">
    <text evidence="1">The sequence shown here is derived from an EMBL/GenBank/DDBJ whole genome shotgun (WGS) entry which is preliminary data.</text>
</comment>